<reference evidence="1 2" key="1">
    <citation type="submission" date="2018-03" db="EMBL/GenBank/DDBJ databases">
        <title>Genomic Encyclopedia of Archaeal and Bacterial Type Strains, Phase II (KMG-II): from individual species to whole genera.</title>
        <authorList>
            <person name="Goeker M."/>
        </authorList>
    </citation>
    <scope>NUCLEOTIDE SEQUENCE [LARGE SCALE GENOMIC DNA]</scope>
    <source>
        <strain evidence="1 2">DSM 101533</strain>
    </source>
</reference>
<protein>
    <submittedName>
        <fullName evidence="1">Uncharacterized protein</fullName>
    </submittedName>
</protein>
<dbReference type="Proteomes" id="UP000238007">
    <property type="component" value="Unassembled WGS sequence"/>
</dbReference>
<dbReference type="AlphaFoldDB" id="A0A2T0VYN3"/>
<dbReference type="RefSeq" id="WP_106357989.1">
    <property type="nucleotide sequence ID" value="NZ_PVTP01000006.1"/>
</dbReference>
<accession>A0A2T0VYN3</accession>
<proteinExistence type="predicted"/>
<keyword evidence="2" id="KW-1185">Reference proteome</keyword>
<organism evidence="1 2">
    <name type="scientific">Yoonia maritima</name>
    <dbReference type="NCBI Taxonomy" id="1435347"/>
    <lineage>
        <taxon>Bacteria</taxon>
        <taxon>Pseudomonadati</taxon>
        <taxon>Pseudomonadota</taxon>
        <taxon>Alphaproteobacteria</taxon>
        <taxon>Rhodobacterales</taxon>
        <taxon>Paracoccaceae</taxon>
        <taxon>Yoonia</taxon>
    </lineage>
</organism>
<name>A0A2T0VYN3_9RHOB</name>
<sequence length="93" mass="10648">MGARNREKLLEQINSELKFEEISSHATASHYPSQQVFLNVIPIFVSALCRIFRSLSDRGIKFDGFDAGTYKAVFVDELAVDFDKISYNKLRIM</sequence>
<evidence type="ECO:0000313" key="2">
    <source>
        <dbReference type="Proteomes" id="UP000238007"/>
    </source>
</evidence>
<comment type="caution">
    <text evidence="1">The sequence shown here is derived from an EMBL/GenBank/DDBJ whole genome shotgun (WGS) entry which is preliminary data.</text>
</comment>
<gene>
    <name evidence="1" type="ORF">CLV80_106227</name>
</gene>
<dbReference type="EMBL" id="PVTP01000006">
    <property type="protein sequence ID" value="PRY77380.1"/>
    <property type="molecule type" value="Genomic_DNA"/>
</dbReference>
<evidence type="ECO:0000313" key="1">
    <source>
        <dbReference type="EMBL" id="PRY77380.1"/>
    </source>
</evidence>